<comment type="caution">
    <text evidence="1">The sequence shown here is derived from an EMBL/GenBank/DDBJ whole genome shotgun (WGS) entry which is preliminary data.</text>
</comment>
<protein>
    <submittedName>
        <fullName evidence="1">5875_t:CDS:1</fullName>
    </submittedName>
</protein>
<keyword evidence="2" id="KW-1185">Reference proteome</keyword>
<organism evidence="1 2">
    <name type="scientific">Ambispora leptoticha</name>
    <dbReference type="NCBI Taxonomy" id="144679"/>
    <lineage>
        <taxon>Eukaryota</taxon>
        <taxon>Fungi</taxon>
        <taxon>Fungi incertae sedis</taxon>
        <taxon>Mucoromycota</taxon>
        <taxon>Glomeromycotina</taxon>
        <taxon>Glomeromycetes</taxon>
        <taxon>Archaeosporales</taxon>
        <taxon>Ambisporaceae</taxon>
        <taxon>Ambispora</taxon>
    </lineage>
</organism>
<gene>
    <name evidence="1" type="ORF">ALEPTO_LOCUS5656</name>
</gene>
<feature type="non-terminal residue" evidence="1">
    <location>
        <position position="1"/>
    </location>
</feature>
<sequence>DKEDIEVVESESEGNDTVGKTIKLESLVLSEGNNIAADETRKLESLVGMKNEGIQVIYPN</sequence>
<name>A0A9N9AVG7_9GLOM</name>
<evidence type="ECO:0000313" key="2">
    <source>
        <dbReference type="Proteomes" id="UP000789508"/>
    </source>
</evidence>
<dbReference type="EMBL" id="CAJVPS010001656">
    <property type="protein sequence ID" value="CAG8546305.1"/>
    <property type="molecule type" value="Genomic_DNA"/>
</dbReference>
<dbReference type="Proteomes" id="UP000789508">
    <property type="component" value="Unassembled WGS sequence"/>
</dbReference>
<evidence type="ECO:0000313" key="1">
    <source>
        <dbReference type="EMBL" id="CAG8546305.1"/>
    </source>
</evidence>
<reference evidence="1" key="1">
    <citation type="submission" date="2021-06" db="EMBL/GenBank/DDBJ databases">
        <authorList>
            <person name="Kallberg Y."/>
            <person name="Tangrot J."/>
            <person name="Rosling A."/>
        </authorList>
    </citation>
    <scope>NUCLEOTIDE SEQUENCE</scope>
    <source>
        <strain evidence="1">FL130A</strain>
    </source>
</reference>
<accession>A0A9N9AVG7</accession>
<proteinExistence type="predicted"/>
<dbReference type="AlphaFoldDB" id="A0A9N9AVG7"/>